<evidence type="ECO:0000313" key="2">
    <source>
        <dbReference type="EMBL" id="GAA2023704.1"/>
    </source>
</evidence>
<evidence type="ECO:0000313" key="3">
    <source>
        <dbReference type="Proteomes" id="UP001500751"/>
    </source>
</evidence>
<evidence type="ECO:0000256" key="1">
    <source>
        <dbReference type="SAM" id="MobiDB-lite"/>
    </source>
</evidence>
<accession>A0ABP5FCL0</accession>
<comment type="caution">
    <text evidence="2">The sequence shown here is derived from an EMBL/GenBank/DDBJ whole genome shotgun (WGS) entry which is preliminary data.</text>
</comment>
<dbReference type="EMBL" id="BAAAQN010000009">
    <property type="protein sequence ID" value="GAA2023704.1"/>
    <property type="molecule type" value="Genomic_DNA"/>
</dbReference>
<gene>
    <name evidence="2" type="ORF">GCM10009839_21720</name>
</gene>
<sequence length="122" mass="12459">MWNAVRRMVAVSGRGVVGTGWCLRVLRQGGDGGFAEGALGVVSGSRIVGAYRGGIGAAPGSHRDRTGTASGSHRARSGLRRPNGLTVGPGPGFSGGIESGSMIRRRAAGSDRARSDPIDEEE</sequence>
<proteinExistence type="predicted"/>
<feature type="compositionally biased region" description="Basic and acidic residues" evidence="1">
    <location>
        <begin position="108"/>
        <end position="122"/>
    </location>
</feature>
<organism evidence="2 3">
    <name type="scientific">Catenulispora yoronensis</name>
    <dbReference type="NCBI Taxonomy" id="450799"/>
    <lineage>
        <taxon>Bacteria</taxon>
        <taxon>Bacillati</taxon>
        <taxon>Actinomycetota</taxon>
        <taxon>Actinomycetes</taxon>
        <taxon>Catenulisporales</taxon>
        <taxon>Catenulisporaceae</taxon>
        <taxon>Catenulispora</taxon>
    </lineage>
</organism>
<keyword evidence="3" id="KW-1185">Reference proteome</keyword>
<name>A0ABP5FCL0_9ACTN</name>
<protein>
    <submittedName>
        <fullName evidence="2">Uncharacterized protein</fullName>
    </submittedName>
</protein>
<feature type="region of interest" description="Disordered" evidence="1">
    <location>
        <begin position="53"/>
        <end position="122"/>
    </location>
</feature>
<reference evidence="3" key="1">
    <citation type="journal article" date="2019" name="Int. J. Syst. Evol. Microbiol.">
        <title>The Global Catalogue of Microorganisms (GCM) 10K type strain sequencing project: providing services to taxonomists for standard genome sequencing and annotation.</title>
        <authorList>
            <consortium name="The Broad Institute Genomics Platform"/>
            <consortium name="The Broad Institute Genome Sequencing Center for Infectious Disease"/>
            <person name="Wu L."/>
            <person name="Ma J."/>
        </authorList>
    </citation>
    <scope>NUCLEOTIDE SEQUENCE [LARGE SCALE GENOMIC DNA]</scope>
    <source>
        <strain evidence="3">JCM 16014</strain>
    </source>
</reference>
<feature type="compositionally biased region" description="Gly residues" evidence="1">
    <location>
        <begin position="87"/>
        <end position="98"/>
    </location>
</feature>
<dbReference type="Proteomes" id="UP001500751">
    <property type="component" value="Unassembled WGS sequence"/>
</dbReference>